<gene>
    <name evidence="1" type="ORF">FE784_05875</name>
</gene>
<name>A0A5C4TEV4_9BACL</name>
<keyword evidence="2" id="KW-1185">Reference proteome</keyword>
<reference evidence="1 2" key="1">
    <citation type="submission" date="2019-05" db="EMBL/GenBank/DDBJ databases">
        <title>We sequenced the genome of Paenibacillus hemerocallicola KCTC 33185 for further insight into its adaptation and study the phylogeny of Paenibacillus.</title>
        <authorList>
            <person name="Narsing Rao M.P."/>
        </authorList>
    </citation>
    <scope>NUCLEOTIDE SEQUENCE [LARGE SCALE GENOMIC DNA]</scope>
    <source>
        <strain evidence="1 2">KCTC 33185</strain>
    </source>
</reference>
<proteinExistence type="predicted"/>
<evidence type="ECO:0000313" key="1">
    <source>
        <dbReference type="EMBL" id="TNJ67077.1"/>
    </source>
</evidence>
<dbReference type="AlphaFoldDB" id="A0A5C4TEV4"/>
<sequence>MARQNDQDNAATASIRDEIVEEMARRFGWKADFVHEKRTNMPPRDALQRELPSKETMLKRLDKNLDETAAAGHERFVLA</sequence>
<dbReference type="Proteomes" id="UP000307943">
    <property type="component" value="Unassembled WGS sequence"/>
</dbReference>
<accession>A0A5C4TEV4</accession>
<evidence type="ECO:0000313" key="2">
    <source>
        <dbReference type="Proteomes" id="UP000307943"/>
    </source>
</evidence>
<dbReference type="EMBL" id="VDCQ01000006">
    <property type="protein sequence ID" value="TNJ67077.1"/>
    <property type="molecule type" value="Genomic_DNA"/>
</dbReference>
<comment type="caution">
    <text evidence="1">The sequence shown here is derived from an EMBL/GenBank/DDBJ whole genome shotgun (WGS) entry which is preliminary data.</text>
</comment>
<organism evidence="1 2">
    <name type="scientific">Paenibacillus hemerocallicola</name>
    <dbReference type="NCBI Taxonomy" id="1172614"/>
    <lineage>
        <taxon>Bacteria</taxon>
        <taxon>Bacillati</taxon>
        <taxon>Bacillota</taxon>
        <taxon>Bacilli</taxon>
        <taxon>Bacillales</taxon>
        <taxon>Paenibacillaceae</taxon>
        <taxon>Paenibacillus</taxon>
    </lineage>
</organism>
<protein>
    <submittedName>
        <fullName evidence="1">Uncharacterized protein</fullName>
    </submittedName>
</protein>